<dbReference type="EMBL" id="JAMKFB020000003">
    <property type="protein sequence ID" value="KAL0196638.1"/>
    <property type="molecule type" value="Genomic_DNA"/>
</dbReference>
<proteinExistence type="predicted"/>
<feature type="non-terminal residue" evidence="2">
    <location>
        <position position="57"/>
    </location>
</feature>
<keyword evidence="3" id="KW-1185">Reference proteome</keyword>
<evidence type="ECO:0000313" key="3">
    <source>
        <dbReference type="Proteomes" id="UP001529510"/>
    </source>
</evidence>
<feature type="non-terminal residue" evidence="2">
    <location>
        <position position="1"/>
    </location>
</feature>
<evidence type="ECO:0000256" key="1">
    <source>
        <dbReference type="SAM" id="MobiDB-lite"/>
    </source>
</evidence>
<feature type="compositionally biased region" description="Basic and acidic residues" evidence="1">
    <location>
        <begin position="48"/>
        <end position="57"/>
    </location>
</feature>
<sequence>NNSSFTFGPTNEAQPTIIPLRGDSEQGPVTTHESAQEEVTELGIALEPKPHQSSDQA</sequence>
<feature type="compositionally biased region" description="Polar residues" evidence="1">
    <location>
        <begin position="1"/>
        <end position="14"/>
    </location>
</feature>
<organism evidence="2 3">
    <name type="scientific">Cirrhinus mrigala</name>
    <name type="common">Mrigala</name>
    <dbReference type="NCBI Taxonomy" id="683832"/>
    <lineage>
        <taxon>Eukaryota</taxon>
        <taxon>Metazoa</taxon>
        <taxon>Chordata</taxon>
        <taxon>Craniata</taxon>
        <taxon>Vertebrata</taxon>
        <taxon>Euteleostomi</taxon>
        <taxon>Actinopterygii</taxon>
        <taxon>Neopterygii</taxon>
        <taxon>Teleostei</taxon>
        <taxon>Ostariophysi</taxon>
        <taxon>Cypriniformes</taxon>
        <taxon>Cyprinidae</taxon>
        <taxon>Labeoninae</taxon>
        <taxon>Labeonini</taxon>
        <taxon>Cirrhinus</taxon>
    </lineage>
</organism>
<protein>
    <submittedName>
        <fullName evidence="2">Uncharacterized protein</fullName>
    </submittedName>
</protein>
<dbReference type="Proteomes" id="UP001529510">
    <property type="component" value="Unassembled WGS sequence"/>
</dbReference>
<reference evidence="2 3" key="1">
    <citation type="submission" date="2024-05" db="EMBL/GenBank/DDBJ databases">
        <title>Genome sequencing and assembly of Indian major carp, Cirrhinus mrigala (Hamilton, 1822).</title>
        <authorList>
            <person name="Mohindra V."/>
            <person name="Chowdhury L.M."/>
            <person name="Lal K."/>
            <person name="Jena J.K."/>
        </authorList>
    </citation>
    <scope>NUCLEOTIDE SEQUENCE [LARGE SCALE GENOMIC DNA]</scope>
    <source>
        <strain evidence="2">CM1030</strain>
        <tissue evidence="2">Blood</tissue>
    </source>
</reference>
<accession>A0ABD0RFG7</accession>
<comment type="caution">
    <text evidence="2">The sequence shown here is derived from an EMBL/GenBank/DDBJ whole genome shotgun (WGS) entry which is preliminary data.</text>
</comment>
<name>A0ABD0RFG7_CIRMR</name>
<dbReference type="AlphaFoldDB" id="A0ABD0RFG7"/>
<evidence type="ECO:0000313" key="2">
    <source>
        <dbReference type="EMBL" id="KAL0196638.1"/>
    </source>
</evidence>
<feature type="region of interest" description="Disordered" evidence="1">
    <location>
        <begin position="1"/>
        <end position="57"/>
    </location>
</feature>
<gene>
    <name evidence="2" type="ORF">M9458_005178</name>
</gene>